<gene>
    <name evidence="10" type="ORF">BKK54_06135</name>
</gene>
<dbReference type="STRING" id="1908264.BKK54_06135"/>
<dbReference type="AlphaFoldDB" id="A0A1V3J702"/>
<keyword evidence="5 9" id="KW-0812">Transmembrane</keyword>
<feature type="transmembrane region" description="Helical" evidence="9">
    <location>
        <begin position="276"/>
        <end position="295"/>
    </location>
</feature>
<evidence type="ECO:0000256" key="8">
    <source>
        <dbReference type="ARBA" id="ARBA00026081"/>
    </source>
</evidence>
<proteinExistence type="inferred from homology"/>
<evidence type="ECO:0000256" key="3">
    <source>
        <dbReference type="ARBA" id="ARBA00007725"/>
    </source>
</evidence>
<comment type="similarity">
    <text evidence="3">Belongs to the LptF/LptG family.</text>
</comment>
<comment type="subunit">
    <text evidence="8">Component of the lipopolysaccharide transport and assembly complex. The LptBFG transporter is composed of two ATP-binding proteins (LptB) and two transmembrane proteins (LptF and LptG).</text>
</comment>
<organism evidence="10 11">
    <name type="scientific">Rodentibacter genomosp. 1</name>
    <dbReference type="NCBI Taxonomy" id="1908264"/>
    <lineage>
        <taxon>Bacteria</taxon>
        <taxon>Pseudomonadati</taxon>
        <taxon>Pseudomonadota</taxon>
        <taxon>Gammaproteobacteria</taxon>
        <taxon>Pasteurellales</taxon>
        <taxon>Pasteurellaceae</taxon>
        <taxon>Rodentibacter</taxon>
    </lineage>
</organism>
<dbReference type="Proteomes" id="UP000188481">
    <property type="component" value="Unassembled WGS sequence"/>
</dbReference>
<dbReference type="PANTHER" id="PTHR33529:SF2">
    <property type="entry name" value="LIPOPOLYSACCHARIDE EXPORT SYSTEM PERMEASE PROTEIN LPTG"/>
    <property type="match status" value="1"/>
</dbReference>
<evidence type="ECO:0000256" key="7">
    <source>
        <dbReference type="ARBA" id="ARBA00023136"/>
    </source>
</evidence>
<keyword evidence="6 9" id="KW-1133">Transmembrane helix</keyword>
<comment type="caution">
    <text evidence="10">The sequence shown here is derived from an EMBL/GenBank/DDBJ whole genome shotgun (WGS) entry which is preliminary data.</text>
</comment>
<dbReference type="Pfam" id="PF03739">
    <property type="entry name" value="LptF_LptG"/>
    <property type="match status" value="1"/>
</dbReference>
<feature type="transmembrane region" description="Helical" evidence="9">
    <location>
        <begin position="332"/>
        <end position="353"/>
    </location>
</feature>
<feature type="transmembrane region" description="Helical" evidence="9">
    <location>
        <begin position="12"/>
        <end position="34"/>
    </location>
</feature>
<comment type="subcellular location">
    <subcellularLocation>
        <location evidence="2">Cell membrane</location>
        <topology evidence="2">Multi-pass membrane protein</topology>
    </subcellularLocation>
</comment>
<evidence type="ECO:0000256" key="1">
    <source>
        <dbReference type="ARBA" id="ARBA00002265"/>
    </source>
</evidence>
<dbReference type="NCBIfam" id="TIGR04408">
    <property type="entry name" value="LptG_lptG"/>
    <property type="match status" value="1"/>
</dbReference>
<protein>
    <submittedName>
        <fullName evidence="10">Lipopolysaccharide ABC transporter permease LptG</fullName>
    </submittedName>
</protein>
<dbReference type="GO" id="GO:0043190">
    <property type="term" value="C:ATP-binding cassette (ABC) transporter complex"/>
    <property type="evidence" value="ECO:0007669"/>
    <property type="project" value="InterPro"/>
</dbReference>
<dbReference type="GO" id="GO:0015920">
    <property type="term" value="P:lipopolysaccharide transport"/>
    <property type="evidence" value="ECO:0007669"/>
    <property type="project" value="TreeGrafter"/>
</dbReference>
<dbReference type="InterPro" id="IPR030923">
    <property type="entry name" value="LptG"/>
</dbReference>
<feature type="transmembrane region" description="Helical" evidence="9">
    <location>
        <begin position="302"/>
        <end position="320"/>
    </location>
</feature>
<evidence type="ECO:0000313" key="11">
    <source>
        <dbReference type="Proteomes" id="UP000188481"/>
    </source>
</evidence>
<dbReference type="InterPro" id="IPR005495">
    <property type="entry name" value="LptG/LptF_permease"/>
</dbReference>
<evidence type="ECO:0000256" key="9">
    <source>
        <dbReference type="SAM" id="Phobius"/>
    </source>
</evidence>
<dbReference type="GO" id="GO:0055085">
    <property type="term" value="P:transmembrane transport"/>
    <property type="evidence" value="ECO:0007669"/>
    <property type="project" value="InterPro"/>
</dbReference>
<sequence>MMNTLDRYIGKSILGAIFATLLTLVGLSAIIKFVEQFRSVGKGSYDVLQAVAFTFLTIPKDVETFFPMAALLGALIALGNLASRSELVVMQSAGFSRFKIGLAVMKTALPLVILTMVMGEWGIPQTEQFARDMRTRAISGGSMLSVKNGVWAKDGRHFIFVRRVSEDTTLNDVYIYTFDDNRNLTQLKHANQAAYSAEENKWQLRQVSDSKIQKDEITTMNRLIESWETNLTPDKLGAVSLRPTSLSISGLYEYIAFLKETGQDVRRFELTFWRKIFQPVSVGVMMMLALSFIFGSLRSVTAGARIVTGICFGFLFYVVNEIFGQMSVVYNMPAVLGALIPSLLFIAIIWWLLSRKRD</sequence>
<evidence type="ECO:0000313" key="10">
    <source>
        <dbReference type="EMBL" id="OOF50662.1"/>
    </source>
</evidence>
<evidence type="ECO:0000256" key="2">
    <source>
        <dbReference type="ARBA" id="ARBA00004651"/>
    </source>
</evidence>
<feature type="transmembrane region" description="Helical" evidence="9">
    <location>
        <begin position="103"/>
        <end position="123"/>
    </location>
</feature>
<accession>A0A1V3J702</accession>
<keyword evidence="4" id="KW-1003">Cell membrane</keyword>
<reference evidence="10 11" key="1">
    <citation type="submission" date="2016-10" db="EMBL/GenBank/DDBJ databases">
        <title>Rodentibacter gen. nov. and new species.</title>
        <authorList>
            <person name="Christensen H."/>
        </authorList>
    </citation>
    <scope>NUCLEOTIDE SEQUENCE [LARGE SCALE GENOMIC DNA]</scope>
    <source>
        <strain evidence="11">ppn416</strain>
    </source>
</reference>
<dbReference type="RefSeq" id="WP_077542259.1">
    <property type="nucleotide sequence ID" value="NZ_MLHN01000009.1"/>
</dbReference>
<comment type="function">
    <text evidence="1">Part of the ABC transporter complex LptBFG involved in the translocation of lipopolysaccharide (LPS) from the inner membrane to the outer membrane.</text>
</comment>
<name>A0A1V3J702_9PAST</name>
<evidence type="ECO:0000256" key="4">
    <source>
        <dbReference type="ARBA" id="ARBA00022475"/>
    </source>
</evidence>
<evidence type="ECO:0000256" key="6">
    <source>
        <dbReference type="ARBA" id="ARBA00022989"/>
    </source>
</evidence>
<dbReference type="PANTHER" id="PTHR33529">
    <property type="entry name" value="SLR0882 PROTEIN-RELATED"/>
    <property type="match status" value="1"/>
</dbReference>
<feature type="transmembrane region" description="Helical" evidence="9">
    <location>
        <begin position="64"/>
        <end position="82"/>
    </location>
</feature>
<evidence type="ECO:0000256" key="5">
    <source>
        <dbReference type="ARBA" id="ARBA00022692"/>
    </source>
</evidence>
<keyword evidence="11" id="KW-1185">Reference proteome</keyword>
<keyword evidence="7 9" id="KW-0472">Membrane</keyword>
<dbReference type="EMBL" id="MLHN01000009">
    <property type="protein sequence ID" value="OOF50662.1"/>
    <property type="molecule type" value="Genomic_DNA"/>
</dbReference>